<evidence type="ECO:0000256" key="4">
    <source>
        <dbReference type="ARBA" id="ARBA00022679"/>
    </source>
</evidence>
<evidence type="ECO:0000313" key="11">
    <source>
        <dbReference type="RefSeq" id="XP_013396417.1"/>
    </source>
</evidence>
<keyword evidence="10" id="KW-1185">Reference proteome</keyword>
<evidence type="ECO:0000256" key="9">
    <source>
        <dbReference type="SAM" id="Phobius"/>
    </source>
</evidence>
<feature type="transmembrane region" description="Helical" evidence="9">
    <location>
        <begin position="251"/>
        <end position="268"/>
    </location>
</feature>
<feature type="transmembrane region" description="Helical" evidence="9">
    <location>
        <begin position="442"/>
        <end position="463"/>
    </location>
</feature>
<feature type="transmembrane region" description="Helical" evidence="9">
    <location>
        <begin position="563"/>
        <end position="581"/>
    </location>
</feature>
<feature type="compositionally biased region" description="Basic residues" evidence="8">
    <location>
        <begin position="26"/>
        <end position="35"/>
    </location>
</feature>
<dbReference type="STRING" id="7574.A0A1S3IDV5"/>
<name>A0A1S3IDV5_LINAN</name>
<evidence type="ECO:0000256" key="6">
    <source>
        <dbReference type="ARBA" id="ARBA00022989"/>
    </source>
</evidence>
<dbReference type="InterPro" id="IPR018732">
    <property type="entry name" value="Dpy-19/Dpy-19-like"/>
</dbReference>
<keyword evidence="7 9" id="KW-0472">Membrane</keyword>
<reference evidence="11" key="1">
    <citation type="submission" date="2025-08" db="UniProtKB">
        <authorList>
            <consortium name="RefSeq"/>
        </authorList>
    </citation>
    <scope>IDENTIFICATION</scope>
    <source>
        <tissue evidence="11">Gonads</tissue>
    </source>
</reference>
<evidence type="ECO:0000256" key="7">
    <source>
        <dbReference type="ARBA" id="ARBA00023136"/>
    </source>
</evidence>
<organism evidence="10 11">
    <name type="scientific">Lingula anatina</name>
    <name type="common">Brachiopod</name>
    <name type="synonym">Lingula unguis</name>
    <dbReference type="NCBI Taxonomy" id="7574"/>
    <lineage>
        <taxon>Eukaryota</taxon>
        <taxon>Metazoa</taxon>
        <taxon>Spiralia</taxon>
        <taxon>Lophotrochozoa</taxon>
        <taxon>Brachiopoda</taxon>
        <taxon>Linguliformea</taxon>
        <taxon>Lingulata</taxon>
        <taxon>Lingulida</taxon>
        <taxon>Linguloidea</taxon>
        <taxon>Lingulidae</taxon>
        <taxon>Lingula</taxon>
    </lineage>
</organism>
<keyword evidence="5 9" id="KW-0812">Transmembrane</keyword>
<feature type="transmembrane region" description="Helical" evidence="9">
    <location>
        <begin position="512"/>
        <end position="530"/>
    </location>
</feature>
<feature type="transmembrane region" description="Helical" evidence="9">
    <location>
        <begin position="322"/>
        <end position="338"/>
    </location>
</feature>
<feature type="region of interest" description="Disordered" evidence="8">
    <location>
        <begin position="473"/>
        <end position="500"/>
    </location>
</feature>
<feature type="transmembrane region" description="Helical" evidence="9">
    <location>
        <begin position="374"/>
        <end position="394"/>
    </location>
</feature>
<keyword evidence="3" id="KW-0328">Glycosyltransferase</keyword>
<evidence type="ECO:0000256" key="1">
    <source>
        <dbReference type="ARBA" id="ARBA00004141"/>
    </source>
</evidence>
<gene>
    <name evidence="11" type="primary">LOC106163396</name>
</gene>
<dbReference type="Proteomes" id="UP000085678">
    <property type="component" value="Unplaced"/>
</dbReference>
<evidence type="ECO:0000256" key="2">
    <source>
        <dbReference type="ARBA" id="ARBA00008744"/>
    </source>
</evidence>
<dbReference type="Pfam" id="PF10034">
    <property type="entry name" value="Dpy19"/>
    <property type="match status" value="1"/>
</dbReference>
<evidence type="ECO:0000256" key="5">
    <source>
        <dbReference type="ARBA" id="ARBA00022692"/>
    </source>
</evidence>
<dbReference type="GeneID" id="106163396"/>
<evidence type="ECO:0000256" key="3">
    <source>
        <dbReference type="ARBA" id="ARBA00022676"/>
    </source>
</evidence>
<sequence>MAARKKHQNQTGQNERTNEKGTSTKLKQKFPRRKEKRDNAVEGTVVGDLKQFSKGYLASVIGLALLVSYLHGAHISKMFESDRHFSHLSTLERELAFRTEMGLYYSYFKIIIDAPSFTRGVYSIMNDNITEFPSTINTLKRFNLYPEVVLGAAYRVYDSVMYAMNKPTKQCWTVNRGQGLAPVESCEGLGEPSYFYVDSVFFLNGLMMGVIFLYATFLSGSIFGGILTVLCFFYNHGECTRVQWTPPLRESFAYPFLVVQMLLVTYVLRTERPTYRHSAMIALATVCFMLPWQFAQFALLTQTVSVLGTYVLGFIGSHKMKVVLYGQTVALVISYIFLFGNEMLLTSFYASCLFTVHIILLLEPIVENIKIRPLIWLVQGAVLAVGTITIKMGLSSLFKIADDAHISDIFRSKFADFKNFHTMLYTCAPEFDFMQAETPVKLLQTLLLPSVFIASAGATVIILRNEYQQWCQPQGTEVGGGDTHSREEEEDEEEEDSVYRSRAYRSKPHAEVLYNMFQLLAYTAMAVIIMRLKLFWTPHLCLLASLLASRQFFGWACPKKTHISVLVGLMAVMSIAGFGNLKHQWGIMGEFSNWPQEEMVEWIKAHTPQTAVFAGPMPTMATVKLCTGRPIVNHPHYEDAGLRARTKKVYSMYSRKPVEEVKQNLMDLQVDYAILEDSWCIRRQKPGCAMPEIWDVEDPENKNAPEPTCTTLRRNPGPHFKRVFKNDVYEVLKIVK</sequence>
<feature type="transmembrane region" description="Helical" evidence="9">
    <location>
        <begin position="298"/>
        <end position="315"/>
    </location>
</feature>
<keyword evidence="6 9" id="KW-1133">Transmembrane helix</keyword>
<feature type="compositionally biased region" description="Polar residues" evidence="8">
    <location>
        <begin position="9"/>
        <end position="25"/>
    </location>
</feature>
<dbReference type="PANTHER" id="PTHR31488">
    <property type="entry name" value="DPY-19-LIKE 1, LIKE (H. SAPIENS)"/>
    <property type="match status" value="1"/>
</dbReference>
<feature type="transmembrane region" description="Helical" evidence="9">
    <location>
        <begin position="55"/>
        <end position="73"/>
    </location>
</feature>
<dbReference type="PANTHER" id="PTHR31488:SF1">
    <property type="entry name" value="C-MANNOSYLTRANSFERASE DPY19L1"/>
    <property type="match status" value="1"/>
</dbReference>
<dbReference type="FunCoup" id="A0A1S3IDV5">
    <property type="interactions" value="1112"/>
</dbReference>
<comment type="subcellular location">
    <subcellularLocation>
        <location evidence="1">Membrane</location>
        <topology evidence="1">Multi-pass membrane protein</topology>
    </subcellularLocation>
</comment>
<feature type="transmembrane region" description="Helical" evidence="9">
    <location>
        <begin position="344"/>
        <end position="362"/>
    </location>
</feature>
<dbReference type="CDD" id="cd20177">
    <property type="entry name" value="Dpy19"/>
    <property type="match status" value="1"/>
</dbReference>
<proteinExistence type="inferred from homology"/>
<evidence type="ECO:0000256" key="8">
    <source>
        <dbReference type="SAM" id="MobiDB-lite"/>
    </source>
</evidence>
<dbReference type="InterPro" id="IPR047462">
    <property type="entry name" value="Dpy19"/>
</dbReference>
<dbReference type="InParanoid" id="A0A1S3IDV5"/>
<dbReference type="KEGG" id="lak:106163396"/>
<accession>A0A1S3IDV5</accession>
<feature type="transmembrane region" description="Helical" evidence="9">
    <location>
        <begin position="211"/>
        <end position="235"/>
    </location>
</feature>
<keyword evidence="4" id="KW-0808">Transferase</keyword>
<dbReference type="GO" id="GO:0005637">
    <property type="term" value="C:nuclear inner membrane"/>
    <property type="evidence" value="ECO:0007669"/>
    <property type="project" value="TreeGrafter"/>
</dbReference>
<protein>
    <submittedName>
        <fullName evidence="11">Probable C-mannosyltransferase DPY19L1</fullName>
    </submittedName>
</protein>
<dbReference type="AlphaFoldDB" id="A0A1S3IDV5"/>
<feature type="region of interest" description="Disordered" evidence="8">
    <location>
        <begin position="1"/>
        <end position="38"/>
    </location>
</feature>
<evidence type="ECO:0000313" key="10">
    <source>
        <dbReference type="Proteomes" id="UP000085678"/>
    </source>
</evidence>
<dbReference type="GO" id="GO:0000030">
    <property type="term" value="F:mannosyltransferase activity"/>
    <property type="evidence" value="ECO:0007669"/>
    <property type="project" value="InterPro"/>
</dbReference>
<dbReference type="RefSeq" id="XP_013396417.1">
    <property type="nucleotide sequence ID" value="XM_013540963.1"/>
</dbReference>
<dbReference type="OrthoDB" id="6019623at2759"/>
<comment type="similarity">
    <text evidence="2">Belongs to the dpy-19 family.</text>
</comment>